<gene>
    <name evidence="4" type="ORF">KUTeg_014803</name>
</gene>
<sequence length="315" mass="36435">MTIFIFFSDKHSNNNNSPDTSSPVSIPRLEKQWSIFISLPLLFAYLTRYHPGTDRLRTNAFEVVGVDNTSTGIIHCEDCHSLADWIRAITNNITALLTQMIIYMSWVQERVTPAKHWQAWKPKYIALKGSDVYFFDMPPMQTRDWIRCDTAFKVYECMFKVVKDSDLLDDRQHCCTIHTGTGEIIYLNTDSRSDLLYLEKAWYRINHISLARLKNKTFGCTWRGRLSGLTLDLEVGFSLYDSETKSYMWSYKFSRLKGSSDDGKSKLKLHFSKEGSSQIEIREVECTNLQTLLFCIHAFLSAKLASVDPAYLTNY</sequence>
<dbReference type="PANTHER" id="PTHR10554">
    <property type="entry name" value="SYNTROPHIN"/>
    <property type="match status" value="1"/>
</dbReference>
<dbReference type="InterPro" id="IPR011993">
    <property type="entry name" value="PH-like_dom_sf"/>
</dbReference>
<dbReference type="PANTHER" id="PTHR10554:SF1">
    <property type="entry name" value="FI16515P1"/>
    <property type="match status" value="1"/>
</dbReference>
<protein>
    <recommendedName>
        <fullName evidence="3">Syntrophin C-terminal PH domain-containing protein</fullName>
    </recommendedName>
</protein>
<name>A0ABQ9EQZ4_TEGGR</name>
<evidence type="ECO:0000259" key="3">
    <source>
        <dbReference type="Pfam" id="PF23012"/>
    </source>
</evidence>
<dbReference type="Proteomes" id="UP001217089">
    <property type="component" value="Unassembled WGS sequence"/>
</dbReference>
<comment type="caution">
    <text evidence="4">The sequence shown here is derived from an EMBL/GenBank/DDBJ whole genome shotgun (WGS) entry which is preliminary data.</text>
</comment>
<evidence type="ECO:0000313" key="5">
    <source>
        <dbReference type="Proteomes" id="UP001217089"/>
    </source>
</evidence>
<keyword evidence="5" id="KW-1185">Reference proteome</keyword>
<evidence type="ECO:0000313" key="4">
    <source>
        <dbReference type="EMBL" id="KAJ8307638.1"/>
    </source>
</evidence>
<dbReference type="InterPro" id="IPR055108">
    <property type="entry name" value="Syntrophin_4th"/>
</dbReference>
<dbReference type="EMBL" id="JARBDR010000771">
    <property type="protein sequence ID" value="KAJ8307638.1"/>
    <property type="molecule type" value="Genomic_DNA"/>
</dbReference>
<dbReference type="Pfam" id="PF23012">
    <property type="entry name" value="Syntrophin_4th"/>
    <property type="match status" value="1"/>
</dbReference>
<accession>A0ABQ9EQZ4</accession>
<feature type="domain" description="Syntrophin C-terminal PH" evidence="3">
    <location>
        <begin position="213"/>
        <end position="306"/>
    </location>
</feature>
<proteinExistence type="predicted"/>
<keyword evidence="2" id="KW-0963">Cytoplasm</keyword>
<comment type="subcellular location">
    <subcellularLocation>
        <location evidence="1">Cytoplasm</location>
    </subcellularLocation>
</comment>
<dbReference type="Gene3D" id="2.30.29.30">
    <property type="entry name" value="Pleckstrin-homology domain (PH domain)/Phosphotyrosine-binding domain (PTB)"/>
    <property type="match status" value="1"/>
</dbReference>
<dbReference type="SUPFAM" id="SSF50729">
    <property type="entry name" value="PH domain-like"/>
    <property type="match status" value="1"/>
</dbReference>
<evidence type="ECO:0000256" key="2">
    <source>
        <dbReference type="ARBA" id="ARBA00022490"/>
    </source>
</evidence>
<organism evidence="4 5">
    <name type="scientific">Tegillarca granosa</name>
    <name type="common">Malaysian cockle</name>
    <name type="synonym">Anadara granosa</name>
    <dbReference type="NCBI Taxonomy" id="220873"/>
    <lineage>
        <taxon>Eukaryota</taxon>
        <taxon>Metazoa</taxon>
        <taxon>Spiralia</taxon>
        <taxon>Lophotrochozoa</taxon>
        <taxon>Mollusca</taxon>
        <taxon>Bivalvia</taxon>
        <taxon>Autobranchia</taxon>
        <taxon>Pteriomorphia</taxon>
        <taxon>Arcoida</taxon>
        <taxon>Arcoidea</taxon>
        <taxon>Arcidae</taxon>
        <taxon>Tegillarca</taxon>
    </lineage>
</organism>
<evidence type="ECO:0000256" key="1">
    <source>
        <dbReference type="ARBA" id="ARBA00004496"/>
    </source>
</evidence>
<reference evidence="4 5" key="1">
    <citation type="submission" date="2022-12" db="EMBL/GenBank/DDBJ databases">
        <title>Chromosome-level genome of Tegillarca granosa.</title>
        <authorList>
            <person name="Kim J."/>
        </authorList>
    </citation>
    <scope>NUCLEOTIDE SEQUENCE [LARGE SCALE GENOMIC DNA]</scope>
    <source>
        <strain evidence="4">Teg-2019</strain>
        <tissue evidence="4">Adductor muscle</tissue>
    </source>
</reference>
<dbReference type="InterPro" id="IPR015482">
    <property type="entry name" value="Syntrophin"/>
</dbReference>